<sequence>MALNFTPITSNNTIKDLTQQVNNIGSELTKDRNVFDITNDLVTIINKSQRVKLTTDKGLAKEAYSTNLKNFTEPGYYYINARALASMVDKPKIESIDVILHVLPVNDSTKVIQQLYTLSTRDTQIQTLYRYVNSNSSSEWQTLRGLSNNRNVSINSGDAFEITIPGVYYVSHMSNLPSDVQYGFLEVASDSNDNRTLKLTDLDTGRKYINTKKSLGYYGTWKKEFDINDIQKYVLNTVDDTMSLNLLVRTSDNITFQDAIKNYVLTSGQTTFSFYIQGGVAGSPLPNSCRGIYLSDTKDVSYGVYFAIGTDGRSATGSISNSTWSQPKTPPSYNLLWQGAKNFLDIDTKTTMYDSINNYNYVEIYTKYRPGENTHGSDSTGTLCHKFYLDGSDTYVCSGTYVSGERTGSKVPLTEFYRVGLSFNDNKFTILDSASQNTKTQYVTRIVGINMP</sequence>
<dbReference type="Pfam" id="PF23624">
    <property type="entry name" value="ORF68_C"/>
    <property type="match status" value="1"/>
</dbReference>
<organism evidence="2 3">
    <name type="scientific">Staphylococcus phage CF5</name>
    <dbReference type="NCBI Taxonomy" id="3113739"/>
    <lineage>
        <taxon>Viruses</taxon>
        <taxon>Duplodnaviria</taxon>
        <taxon>Heunggongvirae</taxon>
        <taxon>Uroviricota</taxon>
        <taxon>Caudoviricetes</taxon>
        <taxon>Herelleviridae</taxon>
        <taxon>Twortvirinae</taxon>
        <taxon>Silviavirus</taxon>
    </lineage>
</organism>
<dbReference type="EMBL" id="PP034390">
    <property type="protein sequence ID" value="WRW34612.1"/>
    <property type="molecule type" value="Genomic_DNA"/>
</dbReference>
<protein>
    <submittedName>
        <fullName evidence="2">Tail fiber protein</fullName>
    </submittedName>
</protein>
<gene>
    <name evidence="2" type="ORF">CF5_0119</name>
</gene>
<evidence type="ECO:0000313" key="2">
    <source>
        <dbReference type="EMBL" id="WRW34612.1"/>
    </source>
</evidence>
<dbReference type="InterPro" id="IPR057110">
    <property type="entry name" value="ORF68_C"/>
</dbReference>
<name>A0AAX4J7Q7_9CAUD</name>
<accession>A0AAX4J7Q7</accession>
<evidence type="ECO:0000313" key="3">
    <source>
        <dbReference type="Proteomes" id="UP001432109"/>
    </source>
</evidence>
<dbReference type="Proteomes" id="UP001432109">
    <property type="component" value="Segment"/>
</dbReference>
<feature type="domain" description="ORF68 C-terminal" evidence="1">
    <location>
        <begin position="331"/>
        <end position="452"/>
    </location>
</feature>
<evidence type="ECO:0000259" key="1">
    <source>
        <dbReference type="Pfam" id="PF23624"/>
    </source>
</evidence>
<reference evidence="2" key="1">
    <citation type="submission" date="2023-12" db="EMBL/GenBank/DDBJ databases">
        <title>Isolation and Characterisation of Novel Lytic Bacteriophages for therapeutic applications in Prosthetic Joint Infections.</title>
        <authorList>
            <person name="Burton N."/>
            <person name="Melo L.D.R."/>
            <person name="Pearce B."/>
            <person name="Tadesse M.D."/>
            <person name="Vryonis E."/>
            <person name="Sagona A."/>
        </authorList>
    </citation>
    <scope>NUCLEOTIDE SEQUENCE</scope>
</reference>
<proteinExistence type="predicted"/>